<dbReference type="Proteomes" id="UP001596990">
    <property type="component" value="Unassembled WGS sequence"/>
</dbReference>
<comment type="caution">
    <text evidence="2">The sequence shown here is derived from an EMBL/GenBank/DDBJ whole genome shotgun (WGS) entry which is preliminary data.</text>
</comment>
<keyword evidence="1" id="KW-0175">Coiled coil</keyword>
<dbReference type="NCBIfam" id="NF045780">
    <property type="entry name" value="TrlF_fam_ATP"/>
    <property type="match status" value="1"/>
</dbReference>
<evidence type="ECO:0000256" key="1">
    <source>
        <dbReference type="SAM" id="Coils"/>
    </source>
</evidence>
<dbReference type="Gene3D" id="3.40.50.300">
    <property type="entry name" value="P-loop containing nucleotide triphosphate hydrolases"/>
    <property type="match status" value="2"/>
</dbReference>
<sequence length="945" mass="110113">MSIKYSEGSDWRVWDLHIHTPKSIINEYGGDTKQVWDEFIDKLEQLPEEVKVIGITDYYFIDGYEKVMSYWENGRLKNLEMIFPILEFRIDTFGTNNGKNFLKTNLHILFNVDMNDYKNQVKKINEEFIGRINLSSLEKHSTKVLSKDNFIKEASDSNLQTGFAEFYPSTEQVLTVLNSQTWKENVFLFLGFKEWNNTDKGKQVKHYKEDILSKVHGVFADAKLEDIPKKQDIISKLSDKKLFHSQDIHTFEELNEYYCYTWLKADPTFEGLKQILYAPERVKISEDNPYLNIPKSYFSNLKIKDSEIFNDKSVRFKECNIPLNRDLVAIIGGRGTGKSLLLDSISKTLNKNIEGTRAESINSLEDFKVEYTQEDGTINEYYVDSWEENFVEYTHVSQSDVQQIATDPKKLGDAIFDLLMIYSDTITQRQEDTIQEIISDILDNKDWLYQENENCELINSISYNEKQKEIFEKRIDSITNQQNKQLIKKYRNNNTKKSKLTDDYSEVEELIVDLKDVQINTNKQLEGLNEKFSKDFSIPLITLKDQITKLSSLKEHILKTKQEALQENKRIEEEFRKEGIEGDISTLLEKVEGYQNNIEKFNRKIEEVKAVTEENRNLLNRRKAFATHLNKKMTEKIEEVDKKWCSLRKGNKSWSLEQTGLLNDILEDISVYAEIYFDKTLFYQKLEKYLNGNKFRVSRGSSETKQSKINSFINVNNYEDFVILISNEPIIKVADDTLITIETLFDEYSEYISSNGEREFLNVLFTTSEREQYLNVYPMVMYNGKQPNELSIGQRGTLFISLKLATDSFSTPFVFDQPEDDLDNMFIVQKLIPILNKLKKFRQIIIVTHNANVVVNSDADQVIIAHNDFEAIGYLSGSLENTYKVIGQSSQNKAEKDISHQGIKEHVCDILEGGEVAFENREKRYSIKGREILQSQLIDLKLVES</sequence>
<accession>A0ABW3KZB3</accession>
<dbReference type="RefSeq" id="WP_386056919.1">
    <property type="nucleotide sequence ID" value="NZ_JBHTKL010000001.1"/>
</dbReference>
<evidence type="ECO:0000313" key="2">
    <source>
        <dbReference type="EMBL" id="MFD1018426.1"/>
    </source>
</evidence>
<dbReference type="InterPro" id="IPR054787">
    <property type="entry name" value="TrlF_ATPase"/>
</dbReference>
<feature type="coiled-coil region" evidence="1">
    <location>
        <begin position="554"/>
        <end position="621"/>
    </location>
</feature>
<name>A0ABW3KZB3_9BACI</name>
<dbReference type="SUPFAM" id="SSF52540">
    <property type="entry name" value="P-loop containing nucleoside triphosphate hydrolases"/>
    <property type="match status" value="1"/>
</dbReference>
<protein>
    <submittedName>
        <fullName evidence="2">TrlF family AAA-like ATPase</fullName>
    </submittedName>
</protein>
<organism evidence="2 3">
    <name type="scientific">Thalassobacillus hwangdonensis</name>
    <dbReference type="NCBI Taxonomy" id="546108"/>
    <lineage>
        <taxon>Bacteria</taxon>
        <taxon>Bacillati</taxon>
        <taxon>Bacillota</taxon>
        <taxon>Bacilli</taxon>
        <taxon>Bacillales</taxon>
        <taxon>Bacillaceae</taxon>
        <taxon>Thalassobacillus</taxon>
    </lineage>
</organism>
<evidence type="ECO:0000313" key="3">
    <source>
        <dbReference type="Proteomes" id="UP001596990"/>
    </source>
</evidence>
<dbReference type="InterPro" id="IPR027417">
    <property type="entry name" value="P-loop_NTPase"/>
</dbReference>
<gene>
    <name evidence="2" type="ORF">ACFQ2J_04350</name>
</gene>
<dbReference type="EMBL" id="JBHTKL010000001">
    <property type="protein sequence ID" value="MFD1018426.1"/>
    <property type="molecule type" value="Genomic_DNA"/>
</dbReference>
<keyword evidence="3" id="KW-1185">Reference proteome</keyword>
<proteinExistence type="predicted"/>
<reference evidence="3" key="1">
    <citation type="journal article" date="2019" name="Int. J. Syst. Evol. Microbiol.">
        <title>The Global Catalogue of Microorganisms (GCM) 10K type strain sequencing project: providing services to taxonomists for standard genome sequencing and annotation.</title>
        <authorList>
            <consortium name="The Broad Institute Genomics Platform"/>
            <consortium name="The Broad Institute Genome Sequencing Center for Infectious Disease"/>
            <person name="Wu L."/>
            <person name="Ma J."/>
        </authorList>
    </citation>
    <scope>NUCLEOTIDE SEQUENCE [LARGE SCALE GENOMIC DNA]</scope>
    <source>
        <strain evidence="3">CCUG 56607</strain>
    </source>
</reference>